<dbReference type="GeneID" id="300180425"/>
<dbReference type="InterPro" id="IPR024726">
    <property type="entry name" value="FhuF_C"/>
</dbReference>
<dbReference type="Pfam" id="PF11575">
    <property type="entry name" value="FhuF_C"/>
    <property type="match status" value="1"/>
</dbReference>
<organism evidence="2 3">
    <name type="scientific">Vibrio toranzoniae</name>
    <dbReference type="NCBI Taxonomy" id="1194427"/>
    <lineage>
        <taxon>Bacteria</taxon>
        <taxon>Pseudomonadati</taxon>
        <taxon>Pseudomonadota</taxon>
        <taxon>Gammaproteobacteria</taxon>
        <taxon>Vibrionales</taxon>
        <taxon>Vibrionaceae</taxon>
        <taxon>Vibrio</taxon>
    </lineage>
</organism>
<evidence type="ECO:0000259" key="1">
    <source>
        <dbReference type="Pfam" id="PF11575"/>
    </source>
</evidence>
<reference evidence="2 3" key="1">
    <citation type="submission" date="2015-11" db="EMBL/GenBank/DDBJ databases">
        <title>Draft WGS of Vibrio toranzoniae.</title>
        <authorList>
            <person name="Lasa A."/>
            <person name="Romalde J.L."/>
        </authorList>
    </citation>
    <scope>NUCLEOTIDE SEQUENCE [LARGE SCALE GENOMIC DNA]</scope>
    <source>
        <strain evidence="2 3">Vb 10.8</strain>
    </source>
</reference>
<evidence type="ECO:0000313" key="3">
    <source>
        <dbReference type="Proteomes" id="UP000057389"/>
    </source>
</evidence>
<gene>
    <name evidence="2" type="ORF">APQ14_16455</name>
</gene>
<sequence>MNDPIFFEHLFEHAKQVTPYLDGQITPLPEAEANLAHKLIHKEIPSSDTLRELYENLKNEHPEAGAAYWLTRTWTLLCWQPIYVAFISIYSCRGLPELSSMAQQVHPNFIGGYQFPSTAYVTGSEDELVTRAGQELVSLFDYFREEMSKWTRIRPGFTNHLFADGILGCLVKLSQYAPELPEAYLLEQARLWLNACALPEKLIHSIHYHEHEKKLVLVRTSCCLVYKCQGRKLCRDCPRHPDNKR</sequence>
<accession>A0A125P4U3</accession>
<dbReference type="NCBIfam" id="TIGR03950">
    <property type="entry name" value="sidero_Fe_reduc"/>
    <property type="match status" value="1"/>
</dbReference>
<dbReference type="EMBL" id="LMXU01000033">
    <property type="protein sequence ID" value="KWT99223.1"/>
    <property type="molecule type" value="Genomic_DNA"/>
</dbReference>
<dbReference type="RefSeq" id="WP_060469439.1">
    <property type="nucleotide sequence ID" value="NZ_AP025515.1"/>
</dbReference>
<evidence type="ECO:0000313" key="2">
    <source>
        <dbReference type="EMBL" id="KWT99223.1"/>
    </source>
</evidence>
<feature type="domain" description="Ferric siderophore reductase C-terminal" evidence="1">
    <location>
        <begin position="219"/>
        <end position="239"/>
    </location>
</feature>
<dbReference type="InterPro" id="IPR023998">
    <property type="entry name" value="FCR-like"/>
</dbReference>
<protein>
    <submittedName>
        <fullName evidence="2">(2Fe-2S)-binding protein</fullName>
    </submittedName>
</protein>
<keyword evidence="3" id="KW-1185">Reference proteome</keyword>
<proteinExistence type="predicted"/>
<comment type="caution">
    <text evidence="2">The sequence shown here is derived from an EMBL/GenBank/DDBJ whole genome shotgun (WGS) entry which is preliminary data.</text>
</comment>
<name>A0A125P4U3_9VIBR</name>
<dbReference type="AlphaFoldDB" id="A0A125P4U3"/>
<dbReference type="Proteomes" id="UP000057389">
    <property type="component" value="Unassembled WGS sequence"/>
</dbReference>
<dbReference type="OrthoDB" id="7942745at2"/>
<dbReference type="GO" id="GO:0051537">
    <property type="term" value="F:2 iron, 2 sulfur cluster binding"/>
    <property type="evidence" value="ECO:0007669"/>
    <property type="project" value="InterPro"/>
</dbReference>